<organism evidence="1 2">
    <name type="scientific">Methyloglobulus morosus KoM1</name>
    <dbReference type="NCBI Taxonomy" id="1116472"/>
    <lineage>
        <taxon>Bacteria</taxon>
        <taxon>Pseudomonadati</taxon>
        <taxon>Pseudomonadota</taxon>
        <taxon>Gammaproteobacteria</taxon>
        <taxon>Methylococcales</taxon>
        <taxon>Methylococcaceae</taxon>
        <taxon>Methyloglobulus</taxon>
    </lineage>
</organism>
<dbReference type="EMBL" id="AYLO01000044">
    <property type="protein sequence ID" value="ESS72811.1"/>
    <property type="molecule type" value="Genomic_DNA"/>
</dbReference>
<protein>
    <submittedName>
        <fullName evidence="1">Uncharacterized protein</fullName>
    </submittedName>
</protein>
<keyword evidence="2" id="KW-1185">Reference proteome</keyword>
<dbReference type="Proteomes" id="UP000017842">
    <property type="component" value="Unassembled WGS sequence"/>
</dbReference>
<sequence>MCSILAQAQLKNIKGRLSALKAQEFYQITFRGRLYGYLETLQKNQDKWLVYLMKGLIKARTVMVER</sequence>
<evidence type="ECO:0000313" key="2">
    <source>
        <dbReference type="Proteomes" id="UP000017842"/>
    </source>
</evidence>
<proteinExistence type="predicted"/>
<accession>V5DZT2</accession>
<dbReference type="OrthoDB" id="9803878at2"/>
<evidence type="ECO:0000313" key="1">
    <source>
        <dbReference type="EMBL" id="ESS72811.1"/>
    </source>
</evidence>
<gene>
    <name evidence="1" type="ORF">MGMO_45c00430</name>
</gene>
<comment type="caution">
    <text evidence="1">The sequence shown here is derived from an EMBL/GenBank/DDBJ whole genome shotgun (WGS) entry which is preliminary data.</text>
</comment>
<name>V5DZT2_9GAMM</name>
<dbReference type="AlphaFoldDB" id="V5DZT2"/>
<dbReference type="RefSeq" id="WP_023494184.1">
    <property type="nucleotide sequence ID" value="NZ_AYLO01000044.1"/>
</dbReference>
<reference evidence="1 2" key="1">
    <citation type="journal article" date="2013" name="Genome Announc.">
        <title>Draft Genome Sequence of the Methanotrophic Gammaproteobacterium Methyloglobulus morosus DSM 22980 Strain KoM1.</title>
        <authorList>
            <person name="Poehlein A."/>
            <person name="Deutzmann J.S."/>
            <person name="Daniel R."/>
            <person name="Simeonova D.D."/>
        </authorList>
    </citation>
    <scope>NUCLEOTIDE SEQUENCE [LARGE SCALE GENOMIC DNA]</scope>
    <source>
        <strain evidence="1 2">KoM1</strain>
    </source>
</reference>